<proteinExistence type="predicted"/>
<dbReference type="AlphaFoldDB" id="A0A1M5SXK9"/>
<protein>
    <submittedName>
        <fullName evidence="1">Uncharacterized protein</fullName>
    </submittedName>
</protein>
<organism evidence="1 2">
    <name type="scientific">Bradyrhizobium erythrophlei</name>
    <dbReference type="NCBI Taxonomy" id="1437360"/>
    <lineage>
        <taxon>Bacteria</taxon>
        <taxon>Pseudomonadati</taxon>
        <taxon>Pseudomonadota</taxon>
        <taxon>Alphaproteobacteria</taxon>
        <taxon>Hyphomicrobiales</taxon>
        <taxon>Nitrobacteraceae</taxon>
        <taxon>Bradyrhizobium</taxon>
    </lineage>
</organism>
<gene>
    <name evidence="1" type="ORF">SAMN05444169_7426</name>
</gene>
<dbReference type="OrthoDB" id="1550462at2"/>
<dbReference type="SUPFAM" id="SSF109709">
    <property type="entry name" value="KorB DNA-binding domain-like"/>
    <property type="match status" value="1"/>
</dbReference>
<evidence type="ECO:0000313" key="2">
    <source>
        <dbReference type="Proteomes" id="UP000190675"/>
    </source>
</evidence>
<dbReference type="RefSeq" id="WP_079570556.1">
    <property type="nucleotide sequence ID" value="NZ_LT670818.1"/>
</dbReference>
<reference evidence="1 2" key="1">
    <citation type="submission" date="2016-11" db="EMBL/GenBank/DDBJ databases">
        <authorList>
            <person name="Jaros S."/>
            <person name="Januszkiewicz K."/>
            <person name="Wedrychowicz H."/>
        </authorList>
    </citation>
    <scope>NUCLEOTIDE SEQUENCE [LARGE SCALE GENOMIC DNA]</scope>
    <source>
        <strain evidence="1 2">GAS242</strain>
    </source>
</reference>
<evidence type="ECO:0000313" key="1">
    <source>
        <dbReference type="EMBL" id="SHH42883.1"/>
    </source>
</evidence>
<dbReference type="Proteomes" id="UP000190675">
    <property type="component" value="Chromosome I"/>
</dbReference>
<dbReference type="EMBL" id="LT670818">
    <property type="protein sequence ID" value="SHH42883.1"/>
    <property type="molecule type" value="Genomic_DNA"/>
</dbReference>
<accession>A0A1M5SXK9</accession>
<sequence length="148" mass="16571">MTTQPSLIVGRLGRPTLSRDGRTISVHIPISIRHQGGRKQVVTPADATPWTSRASRIDSTLVKAVVRAHRWRDMLESGHYATVRELAKAESINESYLSRVLRLTLLAPDIIQGILEGQQSVDLELDDLLEPIPPDWAQQRAQLVRNQP</sequence>
<name>A0A1M5SXK9_9BRAD</name>